<dbReference type="InterPro" id="IPR017871">
    <property type="entry name" value="ABC_transporter-like_CS"/>
</dbReference>
<dbReference type="PROSITE" id="PS00211">
    <property type="entry name" value="ABC_TRANSPORTER_1"/>
    <property type="match status" value="1"/>
</dbReference>
<dbReference type="GO" id="GO:0043190">
    <property type="term" value="C:ATP-binding cassette (ABC) transporter complex"/>
    <property type="evidence" value="ECO:0007669"/>
    <property type="project" value="TreeGrafter"/>
</dbReference>
<evidence type="ECO:0000313" key="8">
    <source>
        <dbReference type="Proteomes" id="UP000305674"/>
    </source>
</evidence>
<dbReference type="InterPro" id="IPR003439">
    <property type="entry name" value="ABC_transporter-like_ATP-bd"/>
</dbReference>
<dbReference type="InterPro" id="IPR027417">
    <property type="entry name" value="P-loop_NTPase"/>
</dbReference>
<dbReference type="Pfam" id="PF00005">
    <property type="entry name" value="ABC_tran"/>
    <property type="match status" value="1"/>
</dbReference>
<comment type="similarity">
    <text evidence="1">Belongs to the ABC transporter superfamily.</text>
</comment>
<dbReference type="EMBL" id="SWCI01000006">
    <property type="protein sequence ID" value="TKB48620.1"/>
    <property type="molecule type" value="Genomic_DNA"/>
</dbReference>
<accession>A0A4U1BCJ5</accession>
<protein>
    <submittedName>
        <fullName evidence="7">ATP-binding cassette domain-containing protein</fullName>
    </submittedName>
</protein>
<dbReference type="PROSITE" id="PS50893">
    <property type="entry name" value="ABC_TRANSPORTER_2"/>
    <property type="match status" value="1"/>
</dbReference>
<feature type="domain" description="ABC transporter" evidence="6">
    <location>
        <begin position="6"/>
        <end position="236"/>
    </location>
</feature>
<dbReference type="GO" id="GO:0042626">
    <property type="term" value="F:ATPase-coupled transmembrane transporter activity"/>
    <property type="evidence" value="ECO:0007669"/>
    <property type="project" value="TreeGrafter"/>
</dbReference>
<dbReference type="PANTHER" id="PTHR43553">
    <property type="entry name" value="HEAVY METAL TRANSPORTER"/>
    <property type="match status" value="1"/>
</dbReference>
<dbReference type="SMART" id="SM00382">
    <property type="entry name" value="AAA"/>
    <property type="match status" value="1"/>
</dbReference>
<name>A0A4U1BCJ5_9GAMM</name>
<feature type="region of interest" description="Disordered" evidence="5">
    <location>
        <begin position="221"/>
        <end position="258"/>
    </location>
</feature>
<evidence type="ECO:0000256" key="3">
    <source>
        <dbReference type="ARBA" id="ARBA00022741"/>
    </source>
</evidence>
<dbReference type="InterPro" id="IPR050095">
    <property type="entry name" value="ECF_ABC_transporter_ATP-bd"/>
</dbReference>
<evidence type="ECO:0000256" key="2">
    <source>
        <dbReference type="ARBA" id="ARBA00022448"/>
    </source>
</evidence>
<reference evidence="7 8" key="1">
    <citation type="submission" date="2019-04" db="EMBL/GenBank/DDBJ databases">
        <authorList>
            <person name="Hwang J.C."/>
        </authorList>
    </citation>
    <scope>NUCLEOTIDE SEQUENCE [LARGE SCALE GENOMIC DNA]</scope>
    <source>
        <strain evidence="7 8">IMCC35001</strain>
    </source>
</reference>
<dbReference type="RefSeq" id="WP_136853297.1">
    <property type="nucleotide sequence ID" value="NZ_SWCI01000006.1"/>
</dbReference>
<keyword evidence="4 7" id="KW-0067">ATP-binding</keyword>
<dbReference type="Proteomes" id="UP000305674">
    <property type="component" value="Unassembled WGS sequence"/>
</dbReference>
<dbReference type="InterPro" id="IPR015856">
    <property type="entry name" value="ABC_transpr_CbiO/EcfA_su"/>
</dbReference>
<keyword evidence="3" id="KW-0547">Nucleotide-binding</keyword>
<proteinExistence type="inferred from homology"/>
<keyword evidence="8" id="KW-1185">Reference proteome</keyword>
<dbReference type="PANTHER" id="PTHR43553:SF24">
    <property type="entry name" value="ENERGY-COUPLING FACTOR TRANSPORTER ATP-BINDING PROTEIN ECFA1"/>
    <property type="match status" value="1"/>
</dbReference>
<dbReference type="GO" id="GO:0016887">
    <property type="term" value="F:ATP hydrolysis activity"/>
    <property type="evidence" value="ECO:0007669"/>
    <property type="project" value="InterPro"/>
</dbReference>
<dbReference type="OrthoDB" id="9780942at2"/>
<feature type="compositionally biased region" description="Basic and acidic residues" evidence="5">
    <location>
        <begin position="236"/>
        <end position="258"/>
    </location>
</feature>
<dbReference type="CDD" id="cd03225">
    <property type="entry name" value="ABC_cobalt_CbiO_domain1"/>
    <property type="match status" value="1"/>
</dbReference>
<gene>
    <name evidence="7" type="ORF">FCL40_10690</name>
</gene>
<evidence type="ECO:0000256" key="1">
    <source>
        <dbReference type="ARBA" id="ARBA00005417"/>
    </source>
</evidence>
<comment type="caution">
    <text evidence="7">The sequence shown here is derived from an EMBL/GenBank/DDBJ whole genome shotgun (WGS) entry which is preliminary data.</text>
</comment>
<evidence type="ECO:0000256" key="4">
    <source>
        <dbReference type="ARBA" id="ARBA00022840"/>
    </source>
</evidence>
<keyword evidence="2" id="KW-0813">Transport</keyword>
<dbReference type="InterPro" id="IPR003593">
    <property type="entry name" value="AAA+_ATPase"/>
</dbReference>
<evidence type="ECO:0000313" key="7">
    <source>
        <dbReference type="EMBL" id="TKB48620.1"/>
    </source>
</evidence>
<evidence type="ECO:0000256" key="5">
    <source>
        <dbReference type="SAM" id="MobiDB-lite"/>
    </source>
</evidence>
<dbReference type="Gene3D" id="3.40.50.300">
    <property type="entry name" value="P-loop containing nucleotide triphosphate hydrolases"/>
    <property type="match status" value="1"/>
</dbReference>
<organism evidence="7 8">
    <name type="scientific">Ferrimonas sediminicola</name>
    <dbReference type="NCBI Taxonomy" id="2569538"/>
    <lineage>
        <taxon>Bacteria</taxon>
        <taxon>Pseudomonadati</taxon>
        <taxon>Pseudomonadota</taxon>
        <taxon>Gammaproteobacteria</taxon>
        <taxon>Alteromonadales</taxon>
        <taxon>Ferrimonadaceae</taxon>
        <taxon>Ferrimonas</taxon>
    </lineage>
</organism>
<feature type="compositionally biased region" description="Basic residues" evidence="5">
    <location>
        <begin position="221"/>
        <end position="235"/>
    </location>
</feature>
<dbReference type="AlphaFoldDB" id="A0A4U1BCJ5"/>
<evidence type="ECO:0000259" key="6">
    <source>
        <dbReference type="PROSITE" id="PS50893"/>
    </source>
</evidence>
<dbReference type="GO" id="GO:0005524">
    <property type="term" value="F:ATP binding"/>
    <property type="evidence" value="ECO:0007669"/>
    <property type="project" value="UniProtKB-KW"/>
</dbReference>
<dbReference type="SUPFAM" id="SSF52540">
    <property type="entry name" value="P-loop containing nucleoside triphosphate hydrolases"/>
    <property type="match status" value="1"/>
</dbReference>
<sequence length="258" mass="28508">MSHPLIQLRDLAFGYGERPVFQGVNLTLNPGERLALVGGNGAGKSTLLQLVVGLRRPRRGEVLAFGEPCRDEADFHRMRSQVGLLFQDSDDQLFCPTVLEDVAFGPLNQGMSQQAASDLARETLASLGLEAFAERITHRLSGGEKRLVALASVLAMRPRVLLLDEPTNGLDEQAQTRLLERLQGLELAMILVSHDKSVIEKLANRAVILQDGELLEAVMHSHPHQHTHSHLHIHPKRDLESDHSHPNPAHNDHHNTGD</sequence>